<keyword evidence="1" id="KW-0472">Membrane</keyword>
<protein>
    <submittedName>
        <fullName evidence="2">Uncharacterized protein</fullName>
    </submittedName>
</protein>
<sequence>MTEDTFQPWLWFRHDNRRWIGASECALAGLLVAYSVAWMLKQEEPQGTMLIDPFLAVVLGGIGGLGAGFVFSGWYGRPGRNGWYLSVFAAVLAPSLAGGLAGTCLFPGPGTLIGAYMPLWTFRFPLTFSVWAICLVAIHLHLRKLRADSPATASVFVK</sequence>
<gene>
    <name evidence="2" type="ORF">K1718_10290</name>
</gene>
<dbReference type="RefSeq" id="WP_265684333.1">
    <property type="nucleotide sequence ID" value="NZ_CP120863.1"/>
</dbReference>
<evidence type="ECO:0000313" key="2">
    <source>
        <dbReference type="EMBL" id="WFE91724.1"/>
    </source>
</evidence>
<keyword evidence="1" id="KW-0812">Transmembrane</keyword>
<evidence type="ECO:0000313" key="3">
    <source>
        <dbReference type="Proteomes" id="UP001209803"/>
    </source>
</evidence>
<feature type="transmembrane region" description="Helical" evidence="1">
    <location>
        <begin position="50"/>
        <end position="71"/>
    </location>
</feature>
<feature type="transmembrane region" description="Helical" evidence="1">
    <location>
        <begin position="19"/>
        <end position="38"/>
    </location>
</feature>
<reference evidence="2 3" key="1">
    <citation type="submission" date="2023-03" db="EMBL/GenBank/DDBJ databases">
        <title>Roseibium porphyridii sp. nov. and Roseibium rhodosorbium sp. nov. isolated from marine algae, Porphyridium cruentum and Rhodosorus marinus, respectively.</title>
        <authorList>
            <person name="Lee M.W."/>
            <person name="Choi B.J."/>
            <person name="Lee J.K."/>
            <person name="Choi D.G."/>
            <person name="Baek J.H."/>
            <person name="Bayburt H."/>
            <person name="Kim J.M."/>
            <person name="Han D.M."/>
            <person name="Kim K.H."/>
            <person name="Jeon C.O."/>
        </authorList>
    </citation>
    <scope>NUCLEOTIDE SEQUENCE [LARGE SCALE GENOMIC DNA]</scope>
    <source>
        <strain evidence="2 3">KMA01</strain>
    </source>
</reference>
<evidence type="ECO:0000256" key="1">
    <source>
        <dbReference type="SAM" id="Phobius"/>
    </source>
</evidence>
<feature type="transmembrane region" description="Helical" evidence="1">
    <location>
        <begin position="120"/>
        <end position="140"/>
    </location>
</feature>
<organism evidence="2 3">
    <name type="scientific">Roseibium porphyridii</name>
    <dbReference type="NCBI Taxonomy" id="2866279"/>
    <lineage>
        <taxon>Bacteria</taxon>
        <taxon>Pseudomonadati</taxon>
        <taxon>Pseudomonadota</taxon>
        <taxon>Alphaproteobacteria</taxon>
        <taxon>Hyphomicrobiales</taxon>
        <taxon>Stappiaceae</taxon>
        <taxon>Roseibium</taxon>
    </lineage>
</organism>
<dbReference type="EMBL" id="CP120863">
    <property type="protein sequence ID" value="WFE91724.1"/>
    <property type="molecule type" value="Genomic_DNA"/>
</dbReference>
<feature type="transmembrane region" description="Helical" evidence="1">
    <location>
        <begin position="83"/>
        <end position="108"/>
    </location>
</feature>
<proteinExistence type="predicted"/>
<keyword evidence="3" id="KW-1185">Reference proteome</keyword>
<accession>A0ABY8F8K2</accession>
<name>A0ABY8F8K2_9HYPH</name>
<keyword evidence="1" id="KW-1133">Transmembrane helix</keyword>
<dbReference type="Proteomes" id="UP001209803">
    <property type="component" value="Chromosome"/>
</dbReference>